<reference evidence="1" key="2">
    <citation type="submission" date="2020-02" db="EMBL/GenBank/DDBJ databases">
        <title>Flavobacterium profundi sp. nov., isolated from a deep-sea seamount.</title>
        <authorList>
            <person name="Zhang D.-C."/>
        </authorList>
    </citation>
    <scope>NUCLEOTIDE SEQUENCE</scope>
    <source>
        <strain evidence="1">EC11</strain>
    </source>
</reference>
<dbReference type="Proteomes" id="UP000817854">
    <property type="component" value="Unassembled WGS sequence"/>
</dbReference>
<dbReference type="RefSeq" id="WP_140962573.1">
    <property type="nucleotide sequence ID" value="NZ_VEVQ02000006.1"/>
</dbReference>
<accession>A0ABX0ISQ1</accession>
<keyword evidence="2" id="KW-1185">Reference proteome</keyword>
<evidence type="ECO:0000313" key="1">
    <source>
        <dbReference type="EMBL" id="NHN26251.1"/>
    </source>
</evidence>
<sequence>MYNFKVDINVSVYRDELRRELHSHILSLQILLENINNDSILNREVKLGNLIKMPLLIHERQVIIKNEINKTFISTIRSFQNFIDKLIATTDLFNREYKNDYEIKSKKEFNSFLQKQLDEMINKVSTNRYFGFSDKLKKFNIDENTKEILMGYTTLRNNLEHHKDISSKDTELNFFVTSVYVNNNELQELNQLLEQGSSINVRKKSITRLINKGEKVEILEKEIFEIIFTLSELISVEFINATYENLKDIKQYYKS</sequence>
<evidence type="ECO:0000313" key="2">
    <source>
        <dbReference type="Proteomes" id="UP000817854"/>
    </source>
</evidence>
<evidence type="ECO:0008006" key="3">
    <source>
        <dbReference type="Google" id="ProtNLM"/>
    </source>
</evidence>
<comment type="caution">
    <text evidence="1">The sequence shown here is derived from an EMBL/GenBank/DDBJ whole genome shotgun (WGS) entry which is preliminary data.</text>
</comment>
<protein>
    <recommendedName>
        <fullName evidence="3">Cthe-2314-like HEPN domain-containing protein</fullName>
    </recommendedName>
</protein>
<proteinExistence type="predicted"/>
<dbReference type="EMBL" id="VEVQ02000006">
    <property type="protein sequence ID" value="NHN26251.1"/>
    <property type="molecule type" value="Genomic_DNA"/>
</dbReference>
<organism evidence="1 2">
    <name type="scientific">Flavobacterium jejuense</name>
    <dbReference type="NCBI Taxonomy" id="1544455"/>
    <lineage>
        <taxon>Bacteria</taxon>
        <taxon>Pseudomonadati</taxon>
        <taxon>Bacteroidota</taxon>
        <taxon>Flavobacteriia</taxon>
        <taxon>Flavobacteriales</taxon>
        <taxon>Flavobacteriaceae</taxon>
        <taxon>Flavobacterium</taxon>
    </lineage>
</organism>
<gene>
    <name evidence="1" type="ORF">FIA58_011235</name>
</gene>
<reference evidence="1" key="1">
    <citation type="submission" date="2019-05" db="EMBL/GenBank/DDBJ databases">
        <authorList>
            <person name="Lianzixin W."/>
        </authorList>
    </citation>
    <scope>NUCLEOTIDE SEQUENCE</scope>
    <source>
        <strain evidence="1">EC11</strain>
    </source>
</reference>
<name>A0ABX0ISQ1_9FLAO</name>